<name>H8L451_FRAAD</name>
<sequence>MNIKHLAHDHLLGIPVEMLDYLEQQHVLSLAVCVNQQVWAASVFYALDRREGLLIFLTDPDTRHGMGAALQPLVAGTVSDQSLDIASLQGLQLTGIATAVEDADTCRELRTIYDLRFPFAEGRTSTLWQLRPDYLKLTDNRRGFGHKIDWSRRPPGNTP</sequence>
<dbReference type="SUPFAM" id="SSF50475">
    <property type="entry name" value="FMN-binding split barrel"/>
    <property type="match status" value="1"/>
</dbReference>
<dbReference type="InterPro" id="IPR012349">
    <property type="entry name" value="Split_barrel_FMN-bd"/>
</dbReference>
<evidence type="ECO:0000313" key="2">
    <source>
        <dbReference type="Proteomes" id="UP000005234"/>
    </source>
</evidence>
<dbReference type="HOGENOM" id="CLU_105087_3_0_6"/>
<evidence type="ECO:0000313" key="1">
    <source>
        <dbReference type="EMBL" id="AFC86527.1"/>
    </source>
</evidence>
<dbReference type="PIRSF" id="PIRSF009554">
    <property type="entry name" value="UCP009554"/>
    <property type="match status" value="1"/>
</dbReference>
<protein>
    <recommendedName>
        <fullName evidence="3">Pyridoxamine 5'-phosphate oxidase putative domain-containing protein</fullName>
    </recommendedName>
</protein>
<dbReference type="AlphaFoldDB" id="H8L451"/>
<gene>
    <name evidence="1" type="ordered locus">Fraau_2145</name>
</gene>
<dbReference type="eggNOG" id="COG3787">
    <property type="taxonomic scope" value="Bacteria"/>
</dbReference>
<evidence type="ECO:0008006" key="3">
    <source>
        <dbReference type="Google" id="ProtNLM"/>
    </source>
</evidence>
<keyword evidence="2" id="KW-1185">Reference proteome</keyword>
<proteinExistence type="predicted"/>
<dbReference type="RefSeq" id="WP_014403530.1">
    <property type="nucleotide sequence ID" value="NC_017033.1"/>
</dbReference>
<dbReference type="STRING" id="767434.Fraau_2145"/>
<reference evidence="1" key="1">
    <citation type="submission" date="2012-02" db="EMBL/GenBank/DDBJ databases">
        <title>The complete genome of Frateuria aurantia DSM 6220.</title>
        <authorList>
            <consortium name="US DOE Joint Genome Institute (JGI-PGF)"/>
            <person name="Lucas S."/>
            <person name="Copeland A."/>
            <person name="Lapidus A."/>
            <person name="Glavina del Rio T."/>
            <person name="Dalin E."/>
            <person name="Tice H."/>
            <person name="Bruce D."/>
            <person name="Goodwin L."/>
            <person name="Pitluck S."/>
            <person name="Peters L."/>
            <person name="Ovchinnikova G."/>
            <person name="Teshima H."/>
            <person name="Kyrpides N."/>
            <person name="Mavromatis K."/>
            <person name="Ivanova N."/>
            <person name="Brettin T."/>
            <person name="Detter J.C."/>
            <person name="Han C."/>
            <person name="Larimer F."/>
            <person name="Land M."/>
            <person name="Hauser L."/>
            <person name="Markowitz V."/>
            <person name="Cheng J.-F."/>
            <person name="Hugenholtz P."/>
            <person name="Woyke T."/>
            <person name="Wu D."/>
            <person name="Brambilla E."/>
            <person name="Klenk H.-P."/>
            <person name="Eisen J.A."/>
        </authorList>
    </citation>
    <scope>NUCLEOTIDE SEQUENCE</scope>
    <source>
        <strain evidence="1">DSM 6220</strain>
    </source>
</reference>
<accession>H8L451</accession>
<dbReference type="KEGG" id="fau:Fraau_2145"/>
<dbReference type="Gene3D" id="2.30.110.10">
    <property type="entry name" value="Electron Transport, Fmn-binding Protein, Chain A"/>
    <property type="match status" value="1"/>
</dbReference>
<organism evidence="1 2">
    <name type="scientific">Frateuria aurantia (strain ATCC 33424 / DSM 6220 / KCTC 2777 / LMG 1558 / NBRC 3245 / NCIMB 13370)</name>
    <name type="common">Acetobacter aurantius</name>
    <dbReference type="NCBI Taxonomy" id="767434"/>
    <lineage>
        <taxon>Bacteria</taxon>
        <taxon>Pseudomonadati</taxon>
        <taxon>Pseudomonadota</taxon>
        <taxon>Gammaproteobacteria</taxon>
        <taxon>Lysobacterales</taxon>
        <taxon>Rhodanobacteraceae</taxon>
        <taxon>Frateuria</taxon>
    </lineage>
</organism>
<dbReference type="OrthoDB" id="8447155at2"/>
<dbReference type="InterPro" id="IPR011194">
    <property type="entry name" value="UPF0306"/>
</dbReference>
<dbReference type="Proteomes" id="UP000005234">
    <property type="component" value="Chromosome"/>
</dbReference>
<dbReference type="EMBL" id="CP003350">
    <property type="protein sequence ID" value="AFC86527.1"/>
    <property type="molecule type" value="Genomic_DNA"/>
</dbReference>